<name>A0A142K9C0_9CAUD</name>
<proteinExistence type="predicted"/>
<accession>A0A142K9C0</accession>
<keyword evidence="2" id="KW-1185">Reference proteome</keyword>
<sequence>MAKEQKQQVCAGFTWTFSDGEVKEWPCGSVLDTDAGTKYWNHHYEQICRRCFDKHSGVITK</sequence>
<organism evidence="1 2">
    <name type="scientific">Gordonia phage Yvonnetastic</name>
    <dbReference type="NCBI Taxonomy" id="1821566"/>
    <lineage>
        <taxon>Viruses</taxon>
        <taxon>Duplodnaviria</taxon>
        <taxon>Heunggongvirae</taxon>
        <taxon>Uroviricota</taxon>
        <taxon>Caudoviricetes</taxon>
        <taxon>Yvonnevirus</taxon>
        <taxon>Yvonnevirus yvonnetastic</taxon>
        <taxon>Gordonia virus Yvonnetastic</taxon>
    </lineage>
</organism>
<evidence type="ECO:0000313" key="2">
    <source>
        <dbReference type="Proteomes" id="UP000201371"/>
    </source>
</evidence>
<dbReference type="KEGG" id="vg:29125121"/>
<reference evidence="2" key="1">
    <citation type="submission" date="2016-03" db="EMBL/GenBank/DDBJ databases">
        <authorList>
            <person name="Ploux O."/>
        </authorList>
    </citation>
    <scope>NUCLEOTIDE SEQUENCE [LARGE SCALE GENOMIC DNA]</scope>
</reference>
<protein>
    <submittedName>
        <fullName evidence="1">Uncharacterized protein</fullName>
    </submittedName>
</protein>
<dbReference type="EMBL" id="KU963248">
    <property type="protein sequence ID" value="AMS02703.1"/>
    <property type="molecule type" value="Genomic_DNA"/>
</dbReference>
<dbReference type="RefSeq" id="YP_009301213.1">
    <property type="nucleotide sequence ID" value="NC_031230.1"/>
</dbReference>
<evidence type="ECO:0000313" key="1">
    <source>
        <dbReference type="EMBL" id="AMS02703.1"/>
    </source>
</evidence>
<dbReference type="Proteomes" id="UP000201371">
    <property type="component" value="Segment"/>
</dbReference>
<gene>
    <name evidence="1" type="primary">159</name>
    <name evidence="1" type="ORF">SEA_YVONNETASTIC_159</name>
</gene>
<dbReference type="GeneID" id="29125121"/>